<name>A0ABV7EWV4_9BURK</name>
<proteinExistence type="predicted"/>
<keyword evidence="1" id="KW-0732">Signal</keyword>
<feature type="chain" id="PRO_5046201742" evidence="1">
    <location>
        <begin position="20"/>
        <end position="261"/>
    </location>
</feature>
<keyword evidence="3" id="KW-1185">Reference proteome</keyword>
<comment type="caution">
    <text evidence="2">The sequence shown here is derived from an EMBL/GenBank/DDBJ whole genome shotgun (WGS) entry which is preliminary data.</text>
</comment>
<dbReference type="Gene3D" id="2.60.40.10">
    <property type="entry name" value="Immunoglobulins"/>
    <property type="match status" value="1"/>
</dbReference>
<dbReference type="InterPro" id="IPR010634">
    <property type="entry name" value="DUF1223"/>
</dbReference>
<protein>
    <submittedName>
        <fullName evidence="2">DUF1223 domain-containing protein</fullName>
    </submittedName>
</protein>
<dbReference type="SUPFAM" id="SSF52833">
    <property type="entry name" value="Thioredoxin-like"/>
    <property type="match status" value="1"/>
</dbReference>
<reference evidence="3" key="1">
    <citation type="journal article" date="2019" name="Int. J. Syst. Evol. Microbiol.">
        <title>The Global Catalogue of Microorganisms (GCM) 10K type strain sequencing project: providing services to taxonomists for standard genome sequencing and annotation.</title>
        <authorList>
            <consortium name="The Broad Institute Genomics Platform"/>
            <consortium name="The Broad Institute Genome Sequencing Center for Infectious Disease"/>
            <person name="Wu L."/>
            <person name="Ma J."/>
        </authorList>
    </citation>
    <scope>NUCLEOTIDE SEQUENCE [LARGE SCALE GENOMIC DNA]</scope>
    <source>
        <strain evidence="3">KCTC 42986</strain>
    </source>
</reference>
<organism evidence="2 3">
    <name type="scientific">Undibacterium arcticum</name>
    <dbReference type="NCBI Taxonomy" id="1762892"/>
    <lineage>
        <taxon>Bacteria</taxon>
        <taxon>Pseudomonadati</taxon>
        <taxon>Pseudomonadota</taxon>
        <taxon>Betaproteobacteria</taxon>
        <taxon>Burkholderiales</taxon>
        <taxon>Oxalobacteraceae</taxon>
        <taxon>Undibacterium</taxon>
    </lineage>
</organism>
<dbReference type="PANTHER" id="PTHR36057">
    <property type="match status" value="1"/>
</dbReference>
<dbReference type="Proteomes" id="UP001595530">
    <property type="component" value="Unassembled WGS sequence"/>
</dbReference>
<gene>
    <name evidence="2" type="ORF">ACFOFO_03935</name>
</gene>
<evidence type="ECO:0000256" key="1">
    <source>
        <dbReference type="SAM" id="SignalP"/>
    </source>
</evidence>
<dbReference type="InterPro" id="IPR036249">
    <property type="entry name" value="Thioredoxin-like_sf"/>
</dbReference>
<feature type="signal peptide" evidence="1">
    <location>
        <begin position="1"/>
        <end position="19"/>
    </location>
</feature>
<dbReference type="Pfam" id="PF06764">
    <property type="entry name" value="DUF1223"/>
    <property type="match status" value="1"/>
</dbReference>
<accession>A0ABV7EWV4</accession>
<dbReference type="RefSeq" id="WP_390326446.1">
    <property type="nucleotide sequence ID" value="NZ_JBHRTP010000008.1"/>
</dbReference>
<dbReference type="EMBL" id="JBHRTP010000008">
    <property type="protein sequence ID" value="MFC3107120.1"/>
    <property type="molecule type" value="Genomic_DNA"/>
</dbReference>
<dbReference type="PANTHER" id="PTHR36057:SF1">
    <property type="entry name" value="LIPOPROTEIN LIPID ATTACHMENT SITE-LIKE PROTEIN, PUTATIVE (DUF1223)-RELATED"/>
    <property type="match status" value="1"/>
</dbReference>
<dbReference type="InterPro" id="IPR013783">
    <property type="entry name" value="Ig-like_fold"/>
</dbReference>
<evidence type="ECO:0000313" key="2">
    <source>
        <dbReference type="EMBL" id="MFC3107120.1"/>
    </source>
</evidence>
<sequence length="261" mass="27565">MKTSILAVAALLVCSAVQADTIAQTCSKHSPAHTVALLELYTSEGCDSCPPADTFVSGLRGSGMTSEQVVPLSMHVDYWDYIGWKDLFAKAAFTERQRWLSNNAGSRTIYTPELFIGGHELRGGVGGWRGAVPAAVKRINDRPARADISIALGRPAAGNLPVEVSAITTQDAQSGKLFVAVVENGLRSVVKAGENRGVTLKHDYVVRQWLGPIALADRKASLVTNVPLPSGATAGNLGVVAFLQSNQGEILQALMQPLCGG</sequence>
<evidence type="ECO:0000313" key="3">
    <source>
        <dbReference type="Proteomes" id="UP001595530"/>
    </source>
</evidence>